<sequence>MNTPSLWSKGWWRWGRKEERRCCEGEFRWDLWVSGKRKEGTRHGGFFDAGRDKEEDEGNEMASNLFWLEMEEDEREVVVMASFEGVSDLRGPIGPVTEKRNNGGGFDGEEGDEERIW</sequence>
<evidence type="ECO:0000313" key="3">
    <source>
        <dbReference type="Proteomes" id="UP000823775"/>
    </source>
</evidence>
<dbReference type="Proteomes" id="UP000823775">
    <property type="component" value="Unassembled WGS sequence"/>
</dbReference>
<proteinExistence type="predicted"/>
<feature type="compositionally biased region" description="Acidic residues" evidence="1">
    <location>
        <begin position="107"/>
        <end position="117"/>
    </location>
</feature>
<accession>A0ABS8UXK7</accession>
<comment type="caution">
    <text evidence="2">The sequence shown here is derived from an EMBL/GenBank/DDBJ whole genome shotgun (WGS) entry which is preliminary data.</text>
</comment>
<protein>
    <submittedName>
        <fullName evidence="2">Uncharacterized protein</fullName>
    </submittedName>
</protein>
<feature type="region of interest" description="Disordered" evidence="1">
    <location>
        <begin position="90"/>
        <end position="117"/>
    </location>
</feature>
<keyword evidence="3" id="KW-1185">Reference proteome</keyword>
<dbReference type="EMBL" id="JACEIK010002922">
    <property type="protein sequence ID" value="MCD9639483.1"/>
    <property type="molecule type" value="Genomic_DNA"/>
</dbReference>
<organism evidence="2 3">
    <name type="scientific">Datura stramonium</name>
    <name type="common">Jimsonweed</name>
    <name type="synonym">Common thornapple</name>
    <dbReference type="NCBI Taxonomy" id="4076"/>
    <lineage>
        <taxon>Eukaryota</taxon>
        <taxon>Viridiplantae</taxon>
        <taxon>Streptophyta</taxon>
        <taxon>Embryophyta</taxon>
        <taxon>Tracheophyta</taxon>
        <taxon>Spermatophyta</taxon>
        <taxon>Magnoliopsida</taxon>
        <taxon>eudicotyledons</taxon>
        <taxon>Gunneridae</taxon>
        <taxon>Pentapetalae</taxon>
        <taxon>asterids</taxon>
        <taxon>lamiids</taxon>
        <taxon>Solanales</taxon>
        <taxon>Solanaceae</taxon>
        <taxon>Solanoideae</taxon>
        <taxon>Datureae</taxon>
        <taxon>Datura</taxon>
    </lineage>
</organism>
<reference evidence="2 3" key="1">
    <citation type="journal article" date="2021" name="BMC Genomics">
        <title>Datura genome reveals duplications of psychoactive alkaloid biosynthetic genes and high mutation rate following tissue culture.</title>
        <authorList>
            <person name="Rajewski A."/>
            <person name="Carter-House D."/>
            <person name="Stajich J."/>
            <person name="Litt A."/>
        </authorList>
    </citation>
    <scope>NUCLEOTIDE SEQUENCE [LARGE SCALE GENOMIC DNA]</scope>
    <source>
        <strain evidence="2">AR-01</strain>
    </source>
</reference>
<evidence type="ECO:0000313" key="2">
    <source>
        <dbReference type="EMBL" id="MCD9639483.1"/>
    </source>
</evidence>
<name>A0ABS8UXK7_DATST</name>
<evidence type="ECO:0000256" key="1">
    <source>
        <dbReference type="SAM" id="MobiDB-lite"/>
    </source>
</evidence>
<gene>
    <name evidence="2" type="ORF">HAX54_024054</name>
</gene>